<dbReference type="InterPro" id="IPR031359">
    <property type="entry name" value="NACHT_N"/>
</dbReference>
<dbReference type="SMART" id="SM00248">
    <property type="entry name" value="ANK"/>
    <property type="match status" value="12"/>
</dbReference>
<evidence type="ECO:0000256" key="2">
    <source>
        <dbReference type="ARBA" id="ARBA00023043"/>
    </source>
</evidence>
<dbReference type="Proteomes" id="UP000254866">
    <property type="component" value="Unassembled WGS sequence"/>
</dbReference>
<dbReference type="InterPro" id="IPR050663">
    <property type="entry name" value="Ankyrin-SOCS_Box"/>
</dbReference>
<dbReference type="Pfam" id="PF17100">
    <property type="entry name" value="NACHT_N"/>
    <property type="match status" value="1"/>
</dbReference>
<feature type="region of interest" description="Disordered" evidence="4">
    <location>
        <begin position="1662"/>
        <end position="1689"/>
    </location>
</feature>
<evidence type="ECO:0000259" key="5">
    <source>
        <dbReference type="Pfam" id="PF17100"/>
    </source>
</evidence>
<protein>
    <submittedName>
        <fullName evidence="8">Uncharacterized protein</fullName>
    </submittedName>
</protein>
<feature type="repeat" description="ANK" evidence="3">
    <location>
        <begin position="1422"/>
        <end position="1454"/>
    </location>
</feature>
<keyword evidence="9" id="KW-1185">Reference proteome</keyword>
<feature type="compositionally biased region" description="Basic and acidic residues" evidence="4">
    <location>
        <begin position="1869"/>
        <end position="1878"/>
    </location>
</feature>
<name>A0A370TEU4_9HELO</name>
<feature type="compositionally biased region" description="Polar residues" evidence="4">
    <location>
        <begin position="76"/>
        <end position="85"/>
    </location>
</feature>
<dbReference type="GO" id="GO:0005634">
    <property type="term" value="C:nucleus"/>
    <property type="evidence" value="ECO:0007669"/>
    <property type="project" value="TreeGrafter"/>
</dbReference>
<evidence type="ECO:0000256" key="4">
    <source>
        <dbReference type="SAM" id="MobiDB-lite"/>
    </source>
</evidence>
<dbReference type="GO" id="GO:0045944">
    <property type="term" value="P:positive regulation of transcription by RNA polymerase II"/>
    <property type="evidence" value="ECO:0007669"/>
    <property type="project" value="TreeGrafter"/>
</dbReference>
<evidence type="ECO:0000313" key="9">
    <source>
        <dbReference type="Proteomes" id="UP000254866"/>
    </source>
</evidence>
<feature type="region of interest" description="Disordered" evidence="4">
    <location>
        <begin position="1864"/>
        <end position="1901"/>
    </location>
</feature>
<dbReference type="InterPro" id="IPR056884">
    <property type="entry name" value="NPHP3-like_N"/>
</dbReference>
<feature type="region of interest" description="Disordered" evidence="4">
    <location>
        <begin position="18"/>
        <end position="129"/>
    </location>
</feature>
<evidence type="ECO:0000259" key="6">
    <source>
        <dbReference type="Pfam" id="PF22939"/>
    </source>
</evidence>
<reference evidence="8 9" key="1">
    <citation type="journal article" date="2018" name="IMA Fungus">
        <title>IMA Genome-F 9: Draft genome sequence of Annulohypoxylon stygium, Aspergillus mulundensis, Berkeleyomyces basicola (syn. Thielaviopsis basicola), Ceratocystis smalleyi, two Cercospora beticola strains, Coleophoma cylindrospora, Fusarium fracticaudum, Phialophora cf. hyalina, and Morchella septimelata.</title>
        <authorList>
            <person name="Wingfield B.D."/>
            <person name="Bills G.F."/>
            <person name="Dong Y."/>
            <person name="Huang W."/>
            <person name="Nel W.J."/>
            <person name="Swalarsk-Parry B.S."/>
            <person name="Vaghefi N."/>
            <person name="Wilken P.M."/>
            <person name="An Z."/>
            <person name="de Beer Z.W."/>
            <person name="De Vos L."/>
            <person name="Chen L."/>
            <person name="Duong T.A."/>
            <person name="Gao Y."/>
            <person name="Hammerbacher A."/>
            <person name="Kikkert J.R."/>
            <person name="Li Y."/>
            <person name="Li H."/>
            <person name="Li K."/>
            <person name="Li Q."/>
            <person name="Liu X."/>
            <person name="Ma X."/>
            <person name="Naidoo K."/>
            <person name="Pethybridge S.J."/>
            <person name="Sun J."/>
            <person name="Steenkamp E.T."/>
            <person name="van der Nest M.A."/>
            <person name="van Wyk S."/>
            <person name="Wingfield M.J."/>
            <person name="Xiong C."/>
            <person name="Yue Q."/>
            <person name="Zhang X."/>
        </authorList>
    </citation>
    <scope>NUCLEOTIDE SEQUENCE [LARGE SCALE GENOMIC DNA]</scope>
    <source>
        <strain evidence="8 9">BP 5553</strain>
    </source>
</reference>
<evidence type="ECO:0000259" key="7">
    <source>
        <dbReference type="Pfam" id="PF24883"/>
    </source>
</evidence>
<feature type="compositionally biased region" description="Basic and acidic residues" evidence="4">
    <location>
        <begin position="1568"/>
        <end position="1580"/>
    </location>
</feature>
<keyword evidence="1" id="KW-0677">Repeat</keyword>
<dbReference type="OrthoDB" id="163438at2759"/>
<dbReference type="GO" id="GO:0000976">
    <property type="term" value="F:transcription cis-regulatory region binding"/>
    <property type="evidence" value="ECO:0007669"/>
    <property type="project" value="TreeGrafter"/>
</dbReference>
<gene>
    <name evidence="8" type="ORF">BP5553_08654</name>
</gene>
<feature type="region of interest" description="Disordered" evidence="4">
    <location>
        <begin position="1552"/>
        <end position="1580"/>
    </location>
</feature>
<dbReference type="GeneID" id="43601503"/>
<dbReference type="InterPro" id="IPR054471">
    <property type="entry name" value="GPIID_WHD"/>
</dbReference>
<dbReference type="SUPFAM" id="SSF48403">
    <property type="entry name" value="Ankyrin repeat"/>
    <property type="match status" value="2"/>
</dbReference>
<feature type="region of interest" description="Disordered" evidence="4">
    <location>
        <begin position="144"/>
        <end position="175"/>
    </location>
</feature>
<feature type="compositionally biased region" description="Basic and acidic residues" evidence="4">
    <location>
        <begin position="33"/>
        <end position="62"/>
    </location>
</feature>
<dbReference type="PROSITE" id="PS50297">
    <property type="entry name" value="ANK_REP_REGION"/>
    <property type="match status" value="5"/>
</dbReference>
<dbReference type="PROSITE" id="PS50088">
    <property type="entry name" value="ANK_REPEAT"/>
    <property type="match status" value="5"/>
</dbReference>
<feature type="repeat" description="ANK" evidence="3">
    <location>
        <begin position="1268"/>
        <end position="1300"/>
    </location>
</feature>
<feature type="domain" description="Nephrocystin 3-like N-terminal" evidence="7">
    <location>
        <begin position="468"/>
        <end position="632"/>
    </location>
</feature>
<dbReference type="InterPro" id="IPR027417">
    <property type="entry name" value="P-loop_NTPase"/>
</dbReference>
<feature type="compositionally biased region" description="Polar residues" evidence="4">
    <location>
        <begin position="1662"/>
        <end position="1682"/>
    </location>
</feature>
<dbReference type="Gene3D" id="3.40.50.300">
    <property type="entry name" value="P-loop containing nucleotide triphosphate hydrolases"/>
    <property type="match status" value="1"/>
</dbReference>
<feature type="repeat" description="ANK" evidence="3">
    <location>
        <begin position="1389"/>
        <end position="1421"/>
    </location>
</feature>
<dbReference type="InterPro" id="IPR002110">
    <property type="entry name" value="Ankyrin_rpt"/>
</dbReference>
<dbReference type="PANTHER" id="PTHR24193">
    <property type="entry name" value="ANKYRIN REPEAT PROTEIN"/>
    <property type="match status" value="1"/>
</dbReference>
<comment type="caution">
    <text evidence="8">The sequence shown here is derived from an EMBL/GenBank/DDBJ whole genome shotgun (WGS) entry which is preliminary data.</text>
</comment>
<feature type="repeat" description="ANK" evidence="3">
    <location>
        <begin position="1455"/>
        <end position="1487"/>
    </location>
</feature>
<dbReference type="RefSeq" id="XP_031866708.1">
    <property type="nucleotide sequence ID" value="XM_032017277.1"/>
</dbReference>
<feature type="repeat" description="ANK" evidence="3">
    <location>
        <begin position="1356"/>
        <end position="1388"/>
    </location>
</feature>
<dbReference type="SUPFAM" id="SSF52540">
    <property type="entry name" value="P-loop containing nucleoside triphosphate hydrolases"/>
    <property type="match status" value="1"/>
</dbReference>
<dbReference type="InterPro" id="IPR036770">
    <property type="entry name" value="Ankyrin_rpt-contain_sf"/>
</dbReference>
<dbReference type="EMBL" id="NPIC01000009">
    <property type="protein sequence ID" value="RDL33215.1"/>
    <property type="molecule type" value="Genomic_DNA"/>
</dbReference>
<evidence type="ECO:0000313" key="8">
    <source>
        <dbReference type="EMBL" id="RDL33215.1"/>
    </source>
</evidence>
<evidence type="ECO:0000256" key="1">
    <source>
        <dbReference type="ARBA" id="ARBA00022737"/>
    </source>
</evidence>
<dbReference type="Pfam" id="PF22939">
    <property type="entry name" value="WHD_GPIID"/>
    <property type="match status" value="1"/>
</dbReference>
<evidence type="ECO:0000256" key="3">
    <source>
        <dbReference type="PROSITE-ProRule" id="PRU00023"/>
    </source>
</evidence>
<dbReference type="STRING" id="2656787.A0A370TEU4"/>
<keyword evidence="2 3" id="KW-0040">ANK repeat</keyword>
<dbReference type="PANTHER" id="PTHR24193:SF121">
    <property type="entry name" value="ADA2A-CONTAINING COMPLEX COMPONENT 3, ISOFORM D"/>
    <property type="match status" value="1"/>
</dbReference>
<dbReference type="Pfam" id="PF13637">
    <property type="entry name" value="Ank_4"/>
    <property type="match status" value="1"/>
</dbReference>
<proteinExistence type="predicted"/>
<feature type="domain" description="NWD NACHT-NTPase N-terminal" evidence="5">
    <location>
        <begin position="178"/>
        <end position="398"/>
    </location>
</feature>
<accession>A0A370TEU4</accession>
<feature type="compositionally biased region" description="Polar residues" evidence="4">
    <location>
        <begin position="99"/>
        <end position="118"/>
    </location>
</feature>
<feature type="domain" description="GPI inositol-deacylase winged helix" evidence="6">
    <location>
        <begin position="754"/>
        <end position="834"/>
    </location>
</feature>
<dbReference type="Gene3D" id="1.25.40.20">
    <property type="entry name" value="Ankyrin repeat-containing domain"/>
    <property type="match status" value="3"/>
</dbReference>
<dbReference type="Pfam" id="PF24883">
    <property type="entry name" value="NPHP3_N"/>
    <property type="match status" value="1"/>
</dbReference>
<sequence>MKGLSKLKGKLKAKVKDLTKAKVDEAPAPALKSDGKQFVDISEAAHKTDKSPGNHLSDRNVERNTAALHLADDRPTVTSSASAKPQKSRTARDDDRTQTPESQPDRPTSITGGNFTHSDQSEPVPGLTSTSLVLRDPFIRRSWTQTAESGPARDGLLAGQESFSTSTAKSNRESNKVEDLWGRAYDLLRAQNEDLLSSYEEILASEVSETASGMSNWTSLSGQERESAATKLIEKQTQLQNQTKWRLRIGARTIEFQEQFNRIVKLVVLSKDVITSVVSPSPHAAIAWAGLLLNPSSQSQLNGDGIEYISTLISQGAIRERTYRQNFEVDSDEDRRAEDLKVLEGLEATMTQVYVLILEFQARTVCQLLRSKISRTVRDIFKADDWKSLMENMKSADERCTTFTKTIDSERLRLGLTDLRRSLEEQFLGLSRHLQDSQTNKSYYETLRVLRTSDYVFNKDKNPSRVPGTCSWFLSHAKYQRWIETNLGLLWVSADPGCGKSVLARFLVDEEFGPKMSSSQNLCYFFFKDDEEVYRSASHALCAILHQLLLQDSNLLKYLSHSVGESGELSLNFDRLWEALVLFANDTKIICVLDALDECEEKSRELLLKKIKNYFGTGYRGASNLKIILTSRPWSSIGDGLFYQSSLDNEAIRLMGENDEETKQISAEIQCVVRARVLEFRDFRSYKGINDDAHILLQTRLDSIPNRTYLWVALIFPELQKKAADSKRELLRIIDTLPVSVDEIYEKILDQSNDLTRARKLLHIVVAAIRPLTVQEMNIALSIQDDDASFDEIELTPASSFAPVLRELCGLFVCIIGDRIYLAHQTAKDFLQKSTASYNKSSTSRKWKHSFDPKESHKTVAWSCIRYLLLDNFEHGIFPRRDADLFEVWEPADPVLGCVPSFGNPFRRYRIHRPGAKRLAGFGHIDNFKSVPTSDRILQKTIKQHPFLEYSAKHWYHHVRSSEAEDTFLQVLLRLWQIDVPRGALWLAICHSLPNALKLPTTLWRNWCPLAVHSYLGHIKAVKVLLSRADESAESRREADISLRLAIDKGHADIVREIIAAKIGTVDTIFEDFTTPLSRAVAGFSPQIVRILFQAGQKVTRDNLLCDVLRDKYAHWKFPGLSDKTVSASLHADVAEVVVLLLREGANINQLSVHGERPLTLAVQTLNFEGVRALLDSDSGEYKGKDSIWKEQFSTHYPKLDMEERLDINAKDAQGNAALHIIRGGNRDFPHDLDMLQHEQHDFNLNEQLKIVKYLLAKGADPNIMTDTHLTPLHRAIATLQFEVAEYLLKHGANIHGRPPQKAPPLHLIFSSTEYPPPTGYKPAFKTPCNCQSTHAMLDLLLKYGADINATTMDGELNSALHLAVYWKNLEIMVYLLDHGANTEAKNKFGSTPLLTAVVYQQHEFVQKLLAIGADIDAQDLSGATSLHLAIAHGDGDMLLLLLSHHPNLNLMDKCSQTALHVAASLGNPYSTVLLLGAGAEVNLSDKWGRTPLHRAIESCYLETFWILLMAQSPKSATTRPNRGRTLDFAYSLAEQLEMLGNFAVSDIENEEAPQDNTISEPLSPVESRADHTKVDENGPKDEVKIESRDTLSVRFTRASNLPLFTSRAYKKSHSRPGRRTLHPRLTFWPPPTDNSGDILRADYFIVRDDLSDASEDLDIVSDTSSLDEGSLASPLSENGSEPSEAPAKYDDGWRIWEVPSNTRRRTTIPVTVSTPSSASQIESDEESQISDAFDCGGLPEITYQRRISTRSRVPIRSSTYYALPVGVKIDPETSFRSAKISCMILACSVYNELLVQHPIYGPLGSRWPHRPRWYYGAETSQIGFHRIISLLERDQSLVDTSGGESTIENRFLLKVSEVEVEAEGSEIEEAKQPRDGSQEGNSQQDGYMWLPSSLIHPSRN</sequence>
<dbReference type="Pfam" id="PF12796">
    <property type="entry name" value="Ank_2"/>
    <property type="match status" value="2"/>
</dbReference>
<organism evidence="8 9">
    <name type="scientific">Venustampulla echinocandica</name>
    <dbReference type="NCBI Taxonomy" id="2656787"/>
    <lineage>
        <taxon>Eukaryota</taxon>
        <taxon>Fungi</taxon>
        <taxon>Dikarya</taxon>
        <taxon>Ascomycota</taxon>
        <taxon>Pezizomycotina</taxon>
        <taxon>Leotiomycetes</taxon>
        <taxon>Helotiales</taxon>
        <taxon>Pleuroascaceae</taxon>
        <taxon>Venustampulla</taxon>
    </lineage>
</organism>